<organism evidence="1 2">
    <name type="scientific">Globisporangium ultimum (strain ATCC 200006 / CBS 805.95 / DAOM BR144)</name>
    <name type="common">Pythium ultimum</name>
    <dbReference type="NCBI Taxonomy" id="431595"/>
    <lineage>
        <taxon>Eukaryota</taxon>
        <taxon>Sar</taxon>
        <taxon>Stramenopiles</taxon>
        <taxon>Oomycota</taxon>
        <taxon>Peronosporomycetes</taxon>
        <taxon>Pythiales</taxon>
        <taxon>Pythiaceae</taxon>
        <taxon>Globisporangium</taxon>
    </lineage>
</organism>
<dbReference type="AlphaFoldDB" id="K3WJP1"/>
<sequence length="151" mass="17459">MSSRICMFYARSTSADVHDWPVQFGKFYILGLHAPTRLSIRASVLLEPIVQEIQLFVGLAQWDMDVLILLKVLLYVIPANSVLRATTFAIRVLLDSIVPISIASQDLALLDHIRLEMLQFLRRSIEVLFLPIWIHLYQRRWADSVRAWANQ</sequence>
<accession>K3WJP1</accession>
<dbReference type="VEuPathDB" id="FungiDB:PYU1_G005172"/>
<reference evidence="2" key="2">
    <citation type="submission" date="2010-04" db="EMBL/GenBank/DDBJ databases">
        <authorList>
            <person name="Buell R."/>
            <person name="Hamilton J."/>
            <person name="Hostetler J."/>
        </authorList>
    </citation>
    <scope>NUCLEOTIDE SEQUENCE [LARGE SCALE GENOMIC DNA]</scope>
    <source>
        <strain evidence="2">DAOM:BR144</strain>
    </source>
</reference>
<dbReference type="Proteomes" id="UP000019132">
    <property type="component" value="Unassembled WGS sequence"/>
</dbReference>
<dbReference type="EnsemblProtists" id="PYU1_T005183">
    <property type="protein sequence ID" value="PYU1_T005183"/>
    <property type="gene ID" value="PYU1_G005172"/>
</dbReference>
<dbReference type="HOGENOM" id="CLU_1735127_0_0_1"/>
<reference evidence="2" key="1">
    <citation type="journal article" date="2010" name="Genome Biol.">
        <title>Genome sequence of the necrotrophic plant pathogen Pythium ultimum reveals original pathogenicity mechanisms and effector repertoire.</title>
        <authorList>
            <person name="Levesque C.A."/>
            <person name="Brouwer H."/>
            <person name="Cano L."/>
            <person name="Hamilton J.P."/>
            <person name="Holt C."/>
            <person name="Huitema E."/>
            <person name="Raffaele S."/>
            <person name="Robideau G.P."/>
            <person name="Thines M."/>
            <person name="Win J."/>
            <person name="Zerillo M.M."/>
            <person name="Beakes G.W."/>
            <person name="Boore J.L."/>
            <person name="Busam D."/>
            <person name="Dumas B."/>
            <person name="Ferriera S."/>
            <person name="Fuerstenberg S.I."/>
            <person name="Gachon C.M."/>
            <person name="Gaulin E."/>
            <person name="Govers F."/>
            <person name="Grenville-Briggs L."/>
            <person name="Horner N."/>
            <person name="Hostetler J."/>
            <person name="Jiang R.H."/>
            <person name="Johnson J."/>
            <person name="Krajaejun T."/>
            <person name="Lin H."/>
            <person name="Meijer H.J."/>
            <person name="Moore B."/>
            <person name="Morris P."/>
            <person name="Phuntmart V."/>
            <person name="Puiu D."/>
            <person name="Shetty J."/>
            <person name="Stajich J.E."/>
            <person name="Tripathy S."/>
            <person name="Wawra S."/>
            <person name="van West P."/>
            <person name="Whitty B.R."/>
            <person name="Coutinho P.M."/>
            <person name="Henrissat B."/>
            <person name="Martin F."/>
            <person name="Thomas P.D."/>
            <person name="Tyler B.M."/>
            <person name="De Vries R.P."/>
            <person name="Kamoun S."/>
            <person name="Yandell M."/>
            <person name="Tisserat N."/>
            <person name="Buell C.R."/>
        </authorList>
    </citation>
    <scope>NUCLEOTIDE SEQUENCE</scope>
    <source>
        <strain evidence="2">DAOM:BR144</strain>
    </source>
</reference>
<dbReference type="EMBL" id="GL376633">
    <property type="status" value="NOT_ANNOTATED_CDS"/>
    <property type="molecule type" value="Genomic_DNA"/>
</dbReference>
<reference evidence="1" key="3">
    <citation type="submission" date="2015-02" db="UniProtKB">
        <authorList>
            <consortium name="EnsemblProtists"/>
        </authorList>
    </citation>
    <scope>IDENTIFICATION</scope>
    <source>
        <strain evidence="1">DAOM BR144</strain>
    </source>
</reference>
<dbReference type="InParanoid" id="K3WJP1"/>
<keyword evidence="2" id="KW-1185">Reference proteome</keyword>
<evidence type="ECO:0000313" key="2">
    <source>
        <dbReference type="Proteomes" id="UP000019132"/>
    </source>
</evidence>
<protein>
    <submittedName>
        <fullName evidence="1">Uncharacterized protein</fullName>
    </submittedName>
</protein>
<evidence type="ECO:0000313" key="1">
    <source>
        <dbReference type="EnsemblProtists" id="PYU1_T005183"/>
    </source>
</evidence>
<name>K3WJP1_GLOUD</name>
<proteinExistence type="predicted"/>